<reference evidence="3" key="2">
    <citation type="submission" date="2025-08" db="UniProtKB">
        <authorList>
            <consortium name="Ensembl"/>
        </authorList>
    </citation>
    <scope>IDENTIFICATION</scope>
</reference>
<name>A0A493TG29_ANAPP</name>
<evidence type="ECO:0008006" key="5">
    <source>
        <dbReference type="Google" id="ProtNLM"/>
    </source>
</evidence>
<evidence type="ECO:0000256" key="1">
    <source>
        <dbReference type="ARBA" id="ARBA00023157"/>
    </source>
</evidence>
<sequence>MDHHSNWTNKIMVFQILMIEGVWFSDSGWAVWDENLHLSLIQKGVSLIRIPLPANLPWTNLWENTSWGRKYEEVLELEVSSFVPLESYYVCVQRCNPPRGMGKQDCINTGTTYVGNQTSCNRAIDISTTSGWANSTSWPVPEGKGWYWLCNDTARKVLPENWKGTCTLGAVVPNLTIHDVAPRGYLRNHIRRIRRKINNPLIERHTAFHSFVRWFIPWLGVSELEKAIVNISAIIEKLENKTLDAIKAQQEEISSLSQVVLQNRMAL</sequence>
<evidence type="ECO:0000313" key="3">
    <source>
        <dbReference type="Ensembl" id="ENSAPLP00000024638.1"/>
    </source>
</evidence>
<dbReference type="Gene3D" id="1.10.287.210">
    <property type="match status" value="1"/>
</dbReference>
<feature type="signal peptide" evidence="2">
    <location>
        <begin position="1"/>
        <end position="24"/>
    </location>
</feature>
<evidence type="ECO:0000256" key="2">
    <source>
        <dbReference type="SAM" id="SignalP"/>
    </source>
</evidence>
<dbReference type="STRING" id="8840.ENSAPLP00000024638"/>
<dbReference type="AlphaFoldDB" id="A0A493TG29"/>
<dbReference type="PANTHER" id="PTHR10424:SF73">
    <property type="entry name" value="ENDOGENOUS RETROVIRUS GROUP FC1 ENV POLYPROTEIN-RELATED"/>
    <property type="match status" value="1"/>
</dbReference>
<reference evidence="3" key="3">
    <citation type="submission" date="2025-09" db="UniProtKB">
        <authorList>
            <consortium name="Ensembl"/>
        </authorList>
    </citation>
    <scope>IDENTIFICATION</scope>
</reference>
<reference evidence="4" key="1">
    <citation type="submission" date="2017-10" db="EMBL/GenBank/DDBJ databases">
        <title>A new Pekin duck reference genome.</title>
        <authorList>
            <person name="Hou Z.-C."/>
            <person name="Zhou Z.-K."/>
            <person name="Zhu F."/>
            <person name="Hou S.-S."/>
        </authorList>
    </citation>
    <scope>NUCLEOTIDE SEQUENCE [LARGE SCALE GENOMIC DNA]</scope>
</reference>
<dbReference type="GeneTree" id="ENSGT01010000222632"/>
<proteinExistence type="predicted"/>
<accession>A0A493TG29</accession>
<feature type="chain" id="PRO_5019852626" description="Envelope glycoprotein" evidence="2">
    <location>
        <begin position="25"/>
        <end position="267"/>
    </location>
</feature>
<keyword evidence="4" id="KW-1185">Reference proteome</keyword>
<dbReference type="SUPFAM" id="SSF58069">
    <property type="entry name" value="Virus ectodomain"/>
    <property type="match status" value="1"/>
</dbReference>
<dbReference type="PANTHER" id="PTHR10424">
    <property type="entry name" value="VIRAL ENVELOPE PROTEIN"/>
    <property type="match status" value="1"/>
</dbReference>
<dbReference type="InterPro" id="IPR018154">
    <property type="entry name" value="TLV/ENV_coat_polyprotein"/>
</dbReference>
<evidence type="ECO:0000313" key="4">
    <source>
        <dbReference type="Proteomes" id="UP000016666"/>
    </source>
</evidence>
<keyword evidence="2" id="KW-0732">Signal</keyword>
<organism evidence="3 4">
    <name type="scientific">Anas platyrhynchos platyrhynchos</name>
    <name type="common">Northern mallard</name>
    <dbReference type="NCBI Taxonomy" id="8840"/>
    <lineage>
        <taxon>Eukaryota</taxon>
        <taxon>Metazoa</taxon>
        <taxon>Chordata</taxon>
        <taxon>Craniata</taxon>
        <taxon>Vertebrata</taxon>
        <taxon>Euteleostomi</taxon>
        <taxon>Archelosauria</taxon>
        <taxon>Archosauria</taxon>
        <taxon>Dinosauria</taxon>
        <taxon>Saurischia</taxon>
        <taxon>Theropoda</taxon>
        <taxon>Coelurosauria</taxon>
        <taxon>Aves</taxon>
        <taxon>Neognathae</taxon>
        <taxon>Galloanserae</taxon>
        <taxon>Anseriformes</taxon>
        <taxon>Anatidae</taxon>
        <taxon>Anatinae</taxon>
        <taxon>Anas</taxon>
    </lineage>
</organism>
<protein>
    <recommendedName>
        <fullName evidence="5">Envelope glycoprotein</fullName>
    </recommendedName>
</protein>
<dbReference type="Ensembl" id="ENSAPLT00000017770.1">
    <property type="protein sequence ID" value="ENSAPLP00000024638.1"/>
    <property type="gene ID" value="ENSAPLG00000025156.1"/>
</dbReference>
<keyword evidence="1" id="KW-1015">Disulfide bond</keyword>
<dbReference type="Proteomes" id="UP000016666">
    <property type="component" value="Unassembled WGS sequence"/>
</dbReference>